<evidence type="ECO:0000256" key="6">
    <source>
        <dbReference type="SAM" id="MobiDB-lite"/>
    </source>
</evidence>
<evidence type="ECO:0000256" key="1">
    <source>
        <dbReference type="ARBA" id="ARBA00004141"/>
    </source>
</evidence>
<dbReference type="InterPro" id="IPR051717">
    <property type="entry name" value="MFS_MFSD6"/>
</dbReference>
<evidence type="ECO:0000256" key="2">
    <source>
        <dbReference type="ARBA" id="ARBA00005241"/>
    </source>
</evidence>
<name>A0A7S2FU78_9STRA</name>
<keyword evidence="5" id="KW-0472">Membrane</keyword>
<proteinExistence type="inferred from homology"/>
<organism evidence="8">
    <name type="scientific">Florenciella parvula</name>
    <dbReference type="NCBI Taxonomy" id="236787"/>
    <lineage>
        <taxon>Eukaryota</taxon>
        <taxon>Sar</taxon>
        <taxon>Stramenopiles</taxon>
        <taxon>Ochrophyta</taxon>
        <taxon>Dictyochophyceae</taxon>
        <taxon>Florenciellales</taxon>
        <taxon>Florenciella</taxon>
    </lineage>
</organism>
<dbReference type="PANTHER" id="PTHR16172:SF41">
    <property type="entry name" value="MAJOR FACILITATOR SUPERFAMILY DOMAIN-CONTAINING PROTEIN 6-LIKE"/>
    <property type="match status" value="1"/>
</dbReference>
<keyword evidence="4" id="KW-1133">Transmembrane helix</keyword>
<dbReference type="Pfam" id="PF12832">
    <property type="entry name" value="MFS_1_like"/>
    <property type="match status" value="1"/>
</dbReference>
<dbReference type="GO" id="GO:0016020">
    <property type="term" value="C:membrane"/>
    <property type="evidence" value="ECO:0007669"/>
    <property type="project" value="UniProtKB-SubCell"/>
</dbReference>
<evidence type="ECO:0000256" key="5">
    <source>
        <dbReference type="ARBA" id="ARBA00023136"/>
    </source>
</evidence>
<reference evidence="8" key="1">
    <citation type="submission" date="2021-01" db="EMBL/GenBank/DDBJ databases">
        <authorList>
            <person name="Corre E."/>
            <person name="Pelletier E."/>
            <person name="Niang G."/>
            <person name="Scheremetjew M."/>
            <person name="Finn R."/>
            <person name="Kale V."/>
            <person name="Holt S."/>
            <person name="Cochrane G."/>
            <person name="Meng A."/>
            <person name="Brown T."/>
            <person name="Cohen L."/>
        </authorList>
    </citation>
    <scope>NUCLEOTIDE SEQUENCE</scope>
    <source>
        <strain evidence="8">RCC1693</strain>
    </source>
</reference>
<dbReference type="SUPFAM" id="SSF103473">
    <property type="entry name" value="MFS general substrate transporter"/>
    <property type="match status" value="1"/>
</dbReference>
<evidence type="ECO:0000256" key="3">
    <source>
        <dbReference type="ARBA" id="ARBA00022692"/>
    </source>
</evidence>
<feature type="compositionally biased region" description="Low complexity" evidence="6">
    <location>
        <begin position="163"/>
        <end position="172"/>
    </location>
</feature>
<gene>
    <name evidence="8" type="ORF">FPAR1323_LOCUS8028</name>
</gene>
<evidence type="ECO:0000259" key="7">
    <source>
        <dbReference type="Pfam" id="PF12832"/>
    </source>
</evidence>
<keyword evidence="3" id="KW-0812">Transmembrane</keyword>
<evidence type="ECO:0000313" key="8">
    <source>
        <dbReference type="EMBL" id="CAD9413303.1"/>
    </source>
</evidence>
<feature type="region of interest" description="Disordered" evidence="6">
    <location>
        <begin position="147"/>
        <end position="245"/>
    </location>
</feature>
<protein>
    <recommendedName>
        <fullName evidence="7">Major facilitator superfamily associated domain-containing protein</fullName>
    </recommendedName>
</protein>
<feature type="domain" description="Major facilitator superfamily associated" evidence="7">
    <location>
        <begin position="1"/>
        <end position="92"/>
    </location>
</feature>
<feature type="compositionally biased region" description="Gly residues" evidence="6">
    <location>
        <begin position="184"/>
        <end position="205"/>
    </location>
</feature>
<dbReference type="InterPro" id="IPR024989">
    <property type="entry name" value="MFS_assoc_dom"/>
</dbReference>
<dbReference type="Gene3D" id="1.20.1250.20">
    <property type="entry name" value="MFS general substrate transporter like domains"/>
    <property type="match status" value="1"/>
</dbReference>
<evidence type="ECO:0000256" key="4">
    <source>
        <dbReference type="ARBA" id="ARBA00022989"/>
    </source>
</evidence>
<dbReference type="EMBL" id="HBGT01015005">
    <property type="protein sequence ID" value="CAD9413303.1"/>
    <property type="molecule type" value="Transcribed_RNA"/>
</dbReference>
<dbReference type="InterPro" id="IPR036259">
    <property type="entry name" value="MFS_trans_sf"/>
</dbReference>
<accession>A0A7S2FU78</accession>
<dbReference type="AlphaFoldDB" id="A0A7S2FU78"/>
<dbReference type="PANTHER" id="PTHR16172">
    <property type="entry name" value="MAJOR FACILITATOR SUPERFAMILY DOMAIN-CONTAINING PROTEIN 6-LIKE"/>
    <property type="match status" value="1"/>
</dbReference>
<sequence length="245" mass="24531">MAILCYSTRVVGYTMVPPSHGWLVLILEPLHGITYACSKTALIEFVARETEMGFEATAQGVMQSLTSGVAPLVALPLAGFITDSVGANYLYRGAACMVMVALGLQLAMPYCMRLSGCDNGGIGGIGGESGESGDLHALAELDSTDTAEYGFGDESPMKGGTHGTSTGTAATTRSVPGAAFANSDGGGTSGGGGEGGEGGGGGGGELSSALSRLTAMLPGTGAGPLQGRRSVMSPYRRVAGEGDEF</sequence>
<comment type="subcellular location">
    <subcellularLocation>
        <location evidence="1">Membrane</location>
        <topology evidence="1">Multi-pass membrane protein</topology>
    </subcellularLocation>
</comment>
<comment type="similarity">
    <text evidence="2">Belongs to the major facilitator superfamily. MFSD6 family.</text>
</comment>